<dbReference type="AlphaFoldDB" id="A0A6G1HDF5"/>
<keyword evidence="2" id="KW-1185">Reference proteome</keyword>
<evidence type="ECO:0000313" key="2">
    <source>
        <dbReference type="Proteomes" id="UP000800041"/>
    </source>
</evidence>
<accession>A0A6G1HDF5</accession>
<dbReference type="Proteomes" id="UP000800041">
    <property type="component" value="Unassembled WGS sequence"/>
</dbReference>
<proteinExistence type="predicted"/>
<reference evidence="1" key="1">
    <citation type="journal article" date="2020" name="Stud. Mycol.">
        <title>101 Dothideomycetes genomes: a test case for predicting lifestyles and emergence of pathogens.</title>
        <authorList>
            <person name="Haridas S."/>
            <person name="Albert R."/>
            <person name="Binder M."/>
            <person name="Bloem J."/>
            <person name="Labutti K."/>
            <person name="Salamov A."/>
            <person name="Andreopoulos B."/>
            <person name="Baker S."/>
            <person name="Barry K."/>
            <person name="Bills G."/>
            <person name="Bluhm B."/>
            <person name="Cannon C."/>
            <person name="Castanera R."/>
            <person name="Culley D."/>
            <person name="Daum C."/>
            <person name="Ezra D."/>
            <person name="Gonzalez J."/>
            <person name="Henrissat B."/>
            <person name="Kuo A."/>
            <person name="Liang C."/>
            <person name="Lipzen A."/>
            <person name="Lutzoni F."/>
            <person name="Magnuson J."/>
            <person name="Mondo S."/>
            <person name="Nolan M."/>
            <person name="Ohm R."/>
            <person name="Pangilinan J."/>
            <person name="Park H.-J."/>
            <person name="Ramirez L."/>
            <person name="Alfaro M."/>
            <person name="Sun H."/>
            <person name="Tritt A."/>
            <person name="Yoshinaga Y."/>
            <person name="Zwiers L.-H."/>
            <person name="Turgeon B."/>
            <person name="Goodwin S."/>
            <person name="Spatafora J."/>
            <person name="Crous P."/>
            <person name="Grigoriev I."/>
        </authorList>
    </citation>
    <scope>NUCLEOTIDE SEQUENCE</scope>
    <source>
        <strain evidence="1">CBS 113979</strain>
    </source>
</reference>
<gene>
    <name evidence="1" type="ORF">K402DRAFT_172818</name>
</gene>
<sequence length="86" mass="9445">MASFQFGPNLIKHSSSRLVGARALPLLLSSILPFATSRDALVGSAAGRSLLLYAASKGYHRSFYKAGKSPWMLTLKHLLRLCTRIR</sequence>
<evidence type="ECO:0000313" key="1">
    <source>
        <dbReference type="EMBL" id="KAF1991185.1"/>
    </source>
</evidence>
<name>A0A6G1HDF5_9PEZI</name>
<dbReference type="EMBL" id="ML977140">
    <property type="protein sequence ID" value="KAF1991185.1"/>
    <property type="molecule type" value="Genomic_DNA"/>
</dbReference>
<organism evidence="1 2">
    <name type="scientific">Aulographum hederae CBS 113979</name>
    <dbReference type="NCBI Taxonomy" id="1176131"/>
    <lineage>
        <taxon>Eukaryota</taxon>
        <taxon>Fungi</taxon>
        <taxon>Dikarya</taxon>
        <taxon>Ascomycota</taxon>
        <taxon>Pezizomycotina</taxon>
        <taxon>Dothideomycetes</taxon>
        <taxon>Pleosporomycetidae</taxon>
        <taxon>Aulographales</taxon>
        <taxon>Aulographaceae</taxon>
    </lineage>
</organism>
<protein>
    <submittedName>
        <fullName evidence="1">Uncharacterized protein</fullName>
    </submittedName>
</protein>